<dbReference type="PANTHER" id="PTHR31702:SF2">
    <property type="entry name" value="TESTIS-EXPRESSED PROTEIN 33"/>
    <property type="match status" value="1"/>
</dbReference>
<organism evidence="3 4">
    <name type="scientific">Ranitomeya imitator</name>
    <name type="common">mimic poison frog</name>
    <dbReference type="NCBI Taxonomy" id="111125"/>
    <lineage>
        <taxon>Eukaryota</taxon>
        <taxon>Metazoa</taxon>
        <taxon>Chordata</taxon>
        <taxon>Craniata</taxon>
        <taxon>Vertebrata</taxon>
        <taxon>Euteleostomi</taxon>
        <taxon>Amphibia</taxon>
        <taxon>Batrachia</taxon>
        <taxon>Anura</taxon>
        <taxon>Neobatrachia</taxon>
        <taxon>Hyloidea</taxon>
        <taxon>Dendrobatidae</taxon>
        <taxon>Dendrobatinae</taxon>
        <taxon>Ranitomeya</taxon>
    </lineage>
</organism>
<dbReference type="InterPro" id="IPR029234">
    <property type="entry name" value="CIMIP4"/>
</dbReference>
<keyword evidence="4" id="KW-1185">Reference proteome</keyword>
<protein>
    <submittedName>
        <fullName evidence="3">Uncharacterized protein</fullName>
    </submittedName>
</protein>
<feature type="transmembrane region" description="Helical" evidence="2">
    <location>
        <begin position="200"/>
        <end position="223"/>
    </location>
</feature>
<feature type="compositionally biased region" description="Polar residues" evidence="1">
    <location>
        <begin position="47"/>
        <end position="78"/>
    </location>
</feature>
<keyword evidence="2" id="KW-0812">Transmembrane</keyword>
<evidence type="ECO:0000313" key="3">
    <source>
        <dbReference type="EMBL" id="CAJ0936712.1"/>
    </source>
</evidence>
<sequence>MSEGLMNYCAFYCYDAAPSRVIKCDPSLLPSRSSPSHTVHHHKKKLQMSSANSYHVNQQTTSSQHGNLDNRSNTSPAHQTNCQELIRNLVPANIRHKYGSHVVDQLISPEQVRSSLSKARTQCHQDYYIPRLKMETCFMEDYPHKIYYELGHCLRSNLFPGAPIKQNSLVHDCYTAEVNERGRLEKHNNHHWHGRKTDELAMGAMMPVMMLWLLIGCSGHKLATNKGKKHRCRVSACSSGKRPTDRFFRQRMRGRKSAPTSPHLTMGQRMRRRNASAASVVRRNKR</sequence>
<gene>
    <name evidence="3" type="ORF">RIMI_LOCUS6891285</name>
</gene>
<feature type="compositionally biased region" description="Low complexity" evidence="1">
    <location>
        <begin position="275"/>
        <end position="286"/>
    </location>
</feature>
<dbReference type="Proteomes" id="UP001176940">
    <property type="component" value="Unassembled WGS sequence"/>
</dbReference>
<dbReference type="Pfam" id="PF15400">
    <property type="entry name" value="TEX33"/>
    <property type="match status" value="1"/>
</dbReference>
<reference evidence="3" key="1">
    <citation type="submission" date="2023-07" db="EMBL/GenBank/DDBJ databases">
        <authorList>
            <person name="Stuckert A."/>
        </authorList>
    </citation>
    <scope>NUCLEOTIDE SEQUENCE</scope>
</reference>
<dbReference type="PANTHER" id="PTHR31702">
    <property type="entry name" value="TESTIS-EXPRESSED PROTEIN 33"/>
    <property type="match status" value="1"/>
</dbReference>
<name>A0ABN9LDS4_9NEOB</name>
<keyword evidence="2" id="KW-0472">Membrane</keyword>
<feature type="region of interest" description="Disordered" evidence="1">
    <location>
        <begin position="30"/>
        <end position="78"/>
    </location>
</feature>
<feature type="region of interest" description="Disordered" evidence="1">
    <location>
        <begin position="252"/>
        <end position="286"/>
    </location>
</feature>
<evidence type="ECO:0000256" key="2">
    <source>
        <dbReference type="SAM" id="Phobius"/>
    </source>
</evidence>
<dbReference type="EMBL" id="CAUEEQ010012703">
    <property type="protein sequence ID" value="CAJ0936712.1"/>
    <property type="molecule type" value="Genomic_DNA"/>
</dbReference>
<comment type="caution">
    <text evidence="3">The sequence shown here is derived from an EMBL/GenBank/DDBJ whole genome shotgun (WGS) entry which is preliminary data.</text>
</comment>
<accession>A0ABN9LDS4</accession>
<keyword evidence="2" id="KW-1133">Transmembrane helix</keyword>
<evidence type="ECO:0000313" key="4">
    <source>
        <dbReference type="Proteomes" id="UP001176940"/>
    </source>
</evidence>
<proteinExistence type="predicted"/>
<evidence type="ECO:0000256" key="1">
    <source>
        <dbReference type="SAM" id="MobiDB-lite"/>
    </source>
</evidence>